<feature type="domain" description="Fibronectin type-III" evidence="2">
    <location>
        <begin position="42"/>
        <end position="136"/>
    </location>
</feature>
<dbReference type="InterPro" id="IPR003961">
    <property type="entry name" value="FN3_dom"/>
</dbReference>
<organism evidence="3 4">
    <name type="scientific">Candidatus Gottesmanbacteria bacterium GW2011_GWA1_44_24b</name>
    <dbReference type="NCBI Taxonomy" id="1618437"/>
    <lineage>
        <taxon>Bacteria</taxon>
        <taxon>Candidatus Gottesmaniibacteriota</taxon>
    </lineage>
</organism>
<protein>
    <recommendedName>
        <fullName evidence="2">Fibronectin type-III domain-containing protein</fullName>
    </recommendedName>
</protein>
<reference evidence="3 4" key="1">
    <citation type="journal article" date="2015" name="Nature">
        <title>rRNA introns, odd ribosomes, and small enigmatic genomes across a large radiation of phyla.</title>
        <authorList>
            <person name="Brown C.T."/>
            <person name="Hug L.A."/>
            <person name="Thomas B.C."/>
            <person name="Sharon I."/>
            <person name="Castelle C.J."/>
            <person name="Singh A."/>
            <person name="Wilkins M.J."/>
            <person name="Williams K.H."/>
            <person name="Banfield J.F."/>
        </authorList>
    </citation>
    <scope>NUCLEOTIDE SEQUENCE [LARGE SCALE GENOMIC DNA]</scope>
</reference>
<dbReference type="InterPro" id="IPR036116">
    <property type="entry name" value="FN3_sf"/>
</dbReference>
<dbReference type="CDD" id="cd00063">
    <property type="entry name" value="FN3"/>
    <property type="match status" value="1"/>
</dbReference>
<keyword evidence="1" id="KW-0812">Transmembrane</keyword>
<accession>A0A0G1INS9</accession>
<evidence type="ECO:0000313" key="3">
    <source>
        <dbReference type="EMBL" id="KKT60805.1"/>
    </source>
</evidence>
<dbReference type="SUPFAM" id="SSF49265">
    <property type="entry name" value="Fibronectin type III"/>
    <property type="match status" value="1"/>
</dbReference>
<dbReference type="GO" id="GO:0046872">
    <property type="term" value="F:metal ion binding"/>
    <property type="evidence" value="ECO:0007669"/>
    <property type="project" value="InterPro"/>
</dbReference>
<dbReference type="InterPro" id="IPR013783">
    <property type="entry name" value="Ig-like_fold"/>
</dbReference>
<dbReference type="AlphaFoldDB" id="A0A0G1INS9"/>
<dbReference type="PATRIC" id="fig|1618437.3.peg.506"/>
<comment type="caution">
    <text evidence="3">The sequence shown here is derived from an EMBL/GenBank/DDBJ whole genome shotgun (WGS) entry which is preliminary data.</text>
</comment>
<dbReference type="PROSITE" id="PS50853">
    <property type="entry name" value="FN3"/>
    <property type="match status" value="1"/>
</dbReference>
<sequence>MFVPKKIPTLLALFILFFTIGVISVVIQKVTSSQTNASGPLEPKNLMITNISDTSCKVIWQTAIPASGLVTLTSKTSTKITGYDERDVTGKLNKYATHSVLIKNLQPNTTYDMTVVSGGKKFPAKDKPYTIQTGPTITDTTVAGFEPSYGMVKTTEGKPATGGLVVITLEDSQSVSTLITPSGSWVVPLNFIRTKDLSRYVPAREKMTEAITVYFDAEKTDSLTDTENDSPVPDMTVGSSYDFRNKEARNKTNTPLSDTMNTNQGAVLGNQAPSGSPTPQKIGGVMITAPVQNASLVSTRPLIQGTGIPGKTITITLGITKPIIGKTTVGTNGLWSYTPKTALSVGKQSVTITTVDEKGKSIALTTLFTILKSGTQVLGDATPSATLEPTPEEATLAAQPMPEPGSTLPTILLILVSVGMVAGGVMLLR</sequence>
<keyword evidence="1" id="KW-1133">Transmembrane helix</keyword>
<proteinExistence type="predicted"/>
<dbReference type="InterPro" id="IPR044016">
    <property type="entry name" value="Big_13"/>
</dbReference>
<feature type="transmembrane region" description="Helical" evidence="1">
    <location>
        <begin position="408"/>
        <end position="428"/>
    </location>
</feature>
<gene>
    <name evidence="3" type="ORF">UW52_C0017G0016</name>
</gene>
<dbReference type="GO" id="GO:0003993">
    <property type="term" value="F:acid phosphatase activity"/>
    <property type="evidence" value="ECO:0007669"/>
    <property type="project" value="InterPro"/>
</dbReference>
<keyword evidence="1" id="KW-0472">Membrane</keyword>
<name>A0A0G1INS9_9BACT</name>
<dbReference type="SMART" id="SM00060">
    <property type="entry name" value="FN3"/>
    <property type="match status" value="1"/>
</dbReference>
<evidence type="ECO:0000313" key="4">
    <source>
        <dbReference type="Proteomes" id="UP000034521"/>
    </source>
</evidence>
<evidence type="ECO:0000256" key="1">
    <source>
        <dbReference type="SAM" id="Phobius"/>
    </source>
</evidence>
<dbReference type="Pfam" id="PF19077">
    <property type="entry name" value="Big_13"/>
    <property type="match status" value="1"/>
</dbReference>
<evidence type="ECO:0000259" key="2">
    <source>
        <dbReference type="PROSITE" id="PS50853"/>
    </source>
</evidence>
<dbReference type="Proteomes" id="UP000034521">
    <property type="component" value="Unassembled WGS sequence"/>
</dbReference>
<dbReference type="EMBL" id="LCIQ01000017">
    <property type="protein sequence ID" value="KKT60805.1"/>
    <property type="molecule type" value="Genomic_DNA"/>
</dbReference>
<dbReference type="Gene3D" id="2.60.40.10">
    <property type="entry name" value="Immunoglobulins"/>
    <property type="match status" value="2"/>
</dbReference>